<name>A0ABX2PD82_9RHOB</name>
<dbReference type="EMBL" id="JABCJD010000002">
    <property type="protein sequence ID" value="NVO26807.1"/>
    <property type="molecule type" value="Genomic_DNA"/>
</dbReference>
<dbReference type="CDD" id="cd17933">
    <property type="entry name" value="DEXSc_RecD-like"/>
    <property type="match status" value="1"/>
</dbReference>
<evidence type="ECO:0000256" key="1">
    <source>
        <dbReference type="ARBA" id="ARBA00022741"/>
    </source>
</evidence>
<feature type="domain" description="ATP-dependent RecD2 DNA helicase-like helix-hairpin-helix" evidence="4">
    <location>
        <begin position="100"/>
        <end position="167"/>
    </location>
</feature>
<dbReference type="Proteomes" id="UP000523601">
    <property type="component" value="Unassembled WGS sequence"/>
</dbReference>
<protein>
    <submittedName>
        <fullName evidence="5">AAA family ATPase</fullName>
    </submittedName>
</protein>
<dbReference type="Gene3D" id="3.40.50.300">
    <property type="entry name" value="P-loop containing nucleotide triphosphate hydrolases"/>
    <property type="match status" value="2"/>
</dbReference>
<proteinExistence type="predicted"/>
<reference evidence="5 6" key="1">
    <citation type="submission" date="2020-04" db="EMBL/GenBank/DDBJ databases">
        <title>Donghicola sp., a member of the Rhodobacteraceae family isolated from mangrove forest in Thailand.</title>
        <authorList>
            <person name="Charoenyingcharoen P."/>
            <person name="Yukphan P."/>
        </authorList>
    </citation>
    <scope>NUCLEOTIDE SEQUENCE [LARGE SCALE GENOMIC DNA]</scope>
    <source>
        <strain evidence="5 6">C2-DW-16</strain>
    </source>
</reference>
<evidence type="ECO:0000313" key="6">
    <source>
        <dbReference type="Proteomes" id="UP000523601"/>
    </source>
</evidence>
<dbReference type="RefSeq" id="WP_176853223.1">
    <property type="nucleotide sequence ID" value="NZ_JABCJD010000002.1"/>
</dbReference>
<evidence type="ECO:0000259" key="3">
    <source>
        <dbReference type="Pfam" id="PF13538"/>
    </source>
</evidence>
<feature type="domain" description="UvrD-like helicase C-terminal" evidence="3">
    <location>
        <begin position="574"/>
        <end position="619"/>
    </location>
</feature>
<comment type="caution">
    <text evidence="5">The sequence shown here is derived from an EMBL/GenBank/DDBJ whole genome shotgun (WGS) entry which is preliminary data.</text>
</comment>
<dbReference type="InterPro" id="IPR050534">
    <property type="entry name" value="Coronavir_polyprotein_1ab"/>
</dbReference>
<dbReference type="CDD" id="cd18809">
    <property type="entry name" value="SF1_C_RecD"/>
    <property type="match status" value="1"/>
</dbReference>
<keyword evidence="1" id="KW-0547">Nucleotide-binding</keyword>
<dbReference type="Pfam" id="PF13538">
    <property type="entry name" value="UvrD_C_2"/>
    <property type="match status" value="1"/>
</dbReference>
<dbReference type="InterPro" id="IPR029493">
    <property type="entry name" value="RecD2-like_HHH"/>
</dbReference>
<dbReference type="SUPFAM" id="SSF52540">
    <property type="entry name" value="P-loop containing nucleoside triphosphate hydrolases"/>
    <property type="match status" value="2"/>
</dbReference>
<gene>
    <name evidence="5" type="ORF">HJ526_05210</name>
</gene>
<dbReference type="Pfam" id="PF14490">
    <property type="entry name" value="HHH_RecD2"/>
    <property type="match status" value="1"/>
</dbReference>
<keyword evidence="6" id="KW-1185">Reference proteome</keyword>
<evidence type="ECO:0000313" key="5">
    <source>
        <dbReference type="EMBL" id="NVO26807.1"/>
    </source>
</evidence>
<sequence length="651" mass="70976">MKPFSARKTNKNTIRPMPRPGRALAAYLATDKEFRGIGPALASRLEAQYGHDLHHAMLAKDQGIIQILGEEVAEITFAAYDYKVHELDVLDWLQSQKVDVDVGVPIALRIARCWGGEATQALKDNPYVLLAFLPWDVVDRVARRLGVAEQDQRRAVAAVEATLYEHLDTNSTLVSIKDAESGLMRRFGKLPRNVSIEDIIANTIEGGAAARLGANLQPYGAAVMEAELASWITKASNLEAFTDLAIPRDDRVYERIEAFAAQSPHPLTVKQRDAIYTGVTARLSVLAGYAGSGKTTCLRGVCDVATDQGRELHLMALSGRATQRMMEATGHPARTIAAFLSNVRNGAFKPAPGSVIIIDEASMLDLPTLWRIHRILGEASLMLVGDPAQLPPIGFGLTFHVLCKAPAVKVTTLDKVLRQSEESGIPTVAEAVRHGRIPDLPSGAKIEQGVSFDICEPEHAIQRIHLAFKQLVASGYSRDEIQILSPIKAGPAGSDAINSSFHHIKREQTGAHLFPGRDDIAEDDPIMWTRNDWSRGLTNGSLGRLQTVFDGLAHATIDGNPFDLTASDAECIAPAYAFSVHKAQGSQWPAVIIPVFPSKVLDRTLLYTALTRAEKRVVFMGDRQAFELAIASAPSVENRKTGLLQRLNENQ</sequence>
<evidence type="ECO:0000256" key="2">
    <source>
        <dbReference type="ARBA" id="ARBA00022840"/>
    </source>
</evidence>
<dbReference type="Gene3D" id="2.30.30.940">
    <property type="match status" value="1"/>
</dbReference>
<organism evidence="5 6">
    <name type="scientific">Donghicola mangrovi</name>
    <dbReference type="NCBI Taxonomy" id="2729614"/>
    <lineage>
        <taxon>Bacteria</taxon>
        <taxon>Pseudomonadati</taxon>
        <taxon>Pseudomonadota</taxon>
        <taxon>Alphaproteobacteria</taxon>
        <taxon>Rhodobacterales</taxon>
        <taxon>Roseobacteraceae</taxon>
        <taxon>Donghicola</taxon>
    </lineage>
</organism>
<keyword evidence="2" id="KW-0067">ATP-binding</keyword>
<dbReference type="PANTHER" id="PTHR43788:SF6">
    <property type="entry name" value="DNA HELICASE B"/>
    <property type="match status" value="1"/>
</dbReference>
<dbReference type="InterPro" id="IPR027417">
    <property type="entry name" value="P-loop_NTPase"/>
</dbReference>
<dbReference type="PANTHER" id="PTHR43788">
    <property type="entry name" value="DNA2/NAM7 HELICASE FAMILY MEMBER"/>
    <property type="match status" value="1"/>
</dbReference>
<dbReference type="InterPro" id="IPR027785">
    <property type="entry name" value="UvrD-like_helicase_C"/>
</dbReference>
<dbReference type="Pfam" id="PF13604">
    <property type="entry name" value="AAA_30"/>
    <property type="match status" value="1"/>
</dbReference>
<evidence type="ECO:0000259" key="4">
    <source>
        <dbReference type="Pfam" id="PF14490"/>
    </source>
</evidence>
<accession>A0ABX2PD82</accession>